<keyword evidence="3" id="KW-1185">Reference proteome</keyword>
<accession>A0A166UIJ7</accession>
<proteinExistence type="predicted"/>
<dbReference type="PATRIC" id="fig|1365250.3.peg.4932"/>
<evidence type="ECO:0000313" key="3">
    <source>
        <dbReference type="Proteomes" id="UP000076643"/>
    </source>
</evidence>
<sequence length="604" mass="66097">MLIKGINLVGFSSVLMGLSMSFGVSAAEVSPWDDQFNVYKYFKKADGRCLYPKQTCSSLGNASVTQFKKVNHFNGDTFGLNQLFSADVNGDGVNDSVPKYSGNLSTYTTKHYPVAVKHSNGLVYFTYSGPVLLDGTSTYASTSGQGQTTTPTKFLDSRGKSRALGIYVAKYDPSTDKVSKPVLVHAKYTDDPHDNAVVNIDDNGYVYVLIAGRGQSRGAFLYKSTTPGSIDSFSDITPDNYDYTSFDSRFGRAGIAYPKLFWVNSDGGYFRLIYTVYCGTPDCGKRNIFTAKLNVDGRKAKLENVVRVAGFKGHYSIANAKGDDIVMAFNVHLNNSVDHRTNLYYMHSNDGGKSWKNASNQAVTLPMLTSASLDQVAVREYYHNGQSIGRRIYVKDINFSGSGNAKKPMILYVGVVGNNGYVPSTTADHYLAKAFYDGANWSQARISNDVDNNYSSGALISDGSNTYDVYFPGTPEAHNNALGGGAIAKTFTASGWNQQYAVNYLTPSRYASDYRTPAEYLKRMCDFNYVRPIHGNTGKTGLIGISAAGNPYQYSSESSASPIIMVKHNQIRMLPHSFSDNQVVNGFVATEANPQLLCDPHRDL</sequence>
<keyword evidence="1" id="KW-0732">Signal</keyword>
<gene>
    <name evidence="2" type="ORF">N475_24625</name>
</gene>
<dbReference type="EMBL" id="AUYB01000148">
    <property type="protein sequence ID" value="KZN30714.1"/>
    <property type="molecule type" value="Genomic_DNA"/>
</dbReference>
<protein>
    <submittedName>
        <fullName evidence="2">Uncharacterized protein</fullName>
    </submittedName>
</protein>
<evidence type="ECO:0000256" key="1">
    <source>
        <dbReference type="SAM" id="SignalP"/>
    </source>
</evidence>
<dbReference type="Pfam" id="PF15892">
    <property type="entry name" value="BNR_4"/>
    <property type="match status" value="1"/>
</dbReference>
<reference evidence="2 3" key="1">
    <citation type="submission" date="2013-07" db="EMBL/GenBank/DDBJ databases">
        <title>Comparative Genomic and Metabolomic Analysis of Twelve Strains of Pseudoalteromonas luteoviolacea.</title>
        <authorList>
            <person name="Vynne N.G."/>
            <person name="Mansson M."/>
            <person name="Gram L."/>
        </authorList>
    </citation>
    <scope>NUCLEOTIDE SEQUENCE [LARGE SCALE GENOMIC DNA]</scope>
    <source>
        <strain evidence="2 3">DSM 6061</strain>
    </source>
</reference>
<comment type="caution">
    <text evidence="2">The sequence shown here is derived from an EMBL/GenBank/DDBJ whole genome shotgun (WGS) entry which is preliminary data.</text>
</comment>
<name>A0A166UIJ7_9GAMM</name>
<dbReference type="Proteomes" id="UP000076643">
    <property type="component" value="Unassembled WGS sequence"/>
</dbReference>
<organism evidence="2 3">
    <name type="scientific">Pseudoalteromonas luteoviolacea DSM 6061</name>
    <dbReference type="NCBI Taxonomy" id="1365250"/>
    <lineage>
        <taxon>Bacteria</taxon>
        <taxon>Pseudomonadati</taxon>
        <taxon>Pseudomonadota</taxon>
        <taxon>Gammaproteobacteria</taxon>
        <taxon>Alteromonadales</taxon>
        <taxon>Pseudoalteromonadaceae</taxon>
        <taxon>Pseudoalteromonas</taxon>
    </lineage>
</organism>
<dbReference type="RefSeq" id="WP_063356791.1">
    <property type="nucleotide sequence ID" value="NZ_AQHB01000039.1"/>
</dbReference>
<dbReference type="GeneID" id="57364779"/>
<feature type="signal peptide" evidence="1">
    <location>
        <begin position="1"/>
        <end position="26"/>
    </location>
</feature>
<evidence type="ECO:0000313" key="2">
    <source>
        <dbReference type="EMBL" id="KZN30714.1"/>
    </source>
</evidence>
<feature type="chain" id="PRO_5007880647" evidence="1">
    <location>
        <begin position="27"/>
        <end position="604"/>
    </location>
</feature>
<dbReference type="AlphaFoldDB" id="A0A166UIJ7"/>